<dbReference type="Pfam" id="PF08874">
    <property type="entry name" value="DUF1835"/>
    <property type="match status" value="1"/>
</dbReference>
<protein>
    <submittedName>
        <fullName evidence="3">DUF1835 domain-containing protein</fullName>
    </submittedName>
</protein>
<proteinExistence type="predicted"/>
<sequence length="281" mass="31094">MRRHPGAGYGSARMSAERAHLAVGDSAAGMLNALRRDGLLNGDVLPFIEDLSAGPLLDADAIDQGLRMAWHQQLLQAQPWLPEYEDGWLLRHQASRKALLRLLEQPRPLTVWLGRNAGDHLTLALLAEQLPAHCPLSVITVPEPAWQAGDEMAEWSLAMLPLDLLAACRSLQRPLSAAERQALAAQWRHWREHGQGLRRWQDNTIVEAPLEHYDALLLEQAGADPLAIQRLVGAAFIRIRDALVSSDLLFWRVQQLLRAGRLCAESAAGTTGSSPRIRRCA</sequence>
<evidence type="ECO:0000313" key="3">
    <source>
        <dbReference type="EMBL" id="AXT44858.1"/>
    </source>
</evidence>
<evidence type="ECO:0000259" key="2">
    <source>
        <dbReference type="Pfam" id="PF12395"/>
    </source>
</evidence>
<dbReference type="EMBL" id="CP031968">
    <property type="protein sequence ID" value="AXT44858.1"/>
    <property type="molecule type" value="Genomic_DNA"/>
</dbReference>
<feature type="domain" description="DUF1835" evidence="1">
    <location>
        <begin position="20"/>
        <end position="131"/>
    </location>
</feature>
<dbReference type="Pfam" id="PF12395">
    <property type="entry name" value="DUF3658"/>
    <property type="match status" value="1"/>
</dbReference>
<gene>
    <name evidence="3" type="ORF">D1345_00965</name>
</gene>
<dbReference type="InterPro" id="IPR022123">
    <property type="entry name" value="DUF3658"/>
</dbReference>
<dbReference type="AlphaFoldDB" id="A0AAD0W7M6"/>
<name>A0AAD0W7M6_9NEIS</name>
<evidence type="ECO:0000259" key="1">
    <source>
        <dbReference type="Pfam" id="PF08874"/>
    </source>
</evidence>
<dbReference type="KEGG" id="crz:D1345_00965"/>
<evidence type="ECO:0000313" key="4">
    <source>
        <dbReference type="Proteomes" id="UP000259465"/>
    </source>
</evidence>
<accession>A0AAD0W7M6</accession>
<dbReference type="Proteomes" id="UP000259465">
    <property type="component" value="Chromosome"/>
</dbReference>
<keyword evidence="4" id="KW-1185">Reference proteome</keyword>
<dbReference type="InterPro" id="IPR014973">
    <property type="entry name" value="DUF1835"/>
</dbReference>
<feature type="domain" description="DUF3658" evidence="2">
    <location>
        <begin position="171"/>
        <end position="268"/>
    </location>
</feature>
<organism evidence="3 4">
    <name type="scientific">Chromobacterium rhizoryzae</name>
    <dbReference type="NCBI Taxonomy" id="1778675"/>
    <lineage>
        <taxon>Bacteria</taxon>
        <taxon>Pseudomonadati</taxon>
        <taxon>Pseudomonadota</taxon>
        <taxon>Betaproteobacteria</taxon>
        <taxon>Neisseriales</taxon>
        <taxon>Chromobacteriaceae</taxon>
        <taxon>Chromobacterium</taxon>
    </lineage>
</organism>
<reference evidence="3 4" key="1">
    <citation type="submission" date="2018-08" db="EMBL/GenBank/DDBJ databases">
        <title>Complete genome sequence of JP2-74.</title>
        <authorList>
            <person name="Wu L."/>
        </authorList>
    </citation>
    <scope>NUCLEOTIDE SEQUENCE [LARGE SCALE GENOMIC DNA]</scope>
    <source>
        <strain evidence="3 4">JP2-74</strain>
    </source>
</reference>